<comment type="caution">
    <text evidence="1">The sequence shown here is derived from an EMBL/GenBank/DDBJ whole genome shotgun (WGS) entry which is preliminary data.</text>
</comment>
<accession>A0ABD0UM32</accession>
<protein>
    <submittedName>
        <fullName evidence="1">Uncharacterized protein</fullName>
    </submittedName>
</protein>
<evidence type="ECO:0000313" key="2">
    <source>
        <dbReference type="Proteomes" id="UP001552299"/>
    </source>
</evidence>
<organism evidence="1 2">
    <name type="scientific">Dendrobium thyrsiflorum</name>
    <name type="common">Pinecone-like raceme dendrobium</name>
    <name type="synonym">Orchid</name>
    <dbReference type="NCBI Taxonomy" id="117978"/>
    <lineage>
        <taxon>Eukaryota</taxon>
        <taxon>Viridiplantae</taxon>
        <taxon>Streptophyta</taxon>
        <taxon>Embryophyta</taxon>
        <taxon>Tracheophyta</taxon>
        <taxon>Spermatophyta</taxon>
        <taxon>Magnoliopsida</taxon>
        <taxon>Liliopsida</taxon>
        <taxon>Asparagales</taxon>
        <taxon>Orchidaceae</taxon>
        <taxon>Epidendroideae</taxon>
        <taxon>Malaxideae</taxon>
        <taxon>Dendrobiinae</taxon>
        <taxon>Dendrobium</taxon>
    </lineage>
</organism>
<name>A0ABD0UM32_DENTH</name>
<dbReference type="AlphaFoldDB" id="A0ABD0UM32"/>
<keyword evidence="2" id="KW-1185">Reference proteome</keyword>
<reference evidence="1 2" key="1">
    <citation type="journal article" date="2024" name="Plant Biotechnol. J.">
        <title>Dendrobium thyrsiflorum genome and its molecular insights into genes involved in important horticultural traits.</title>
        <authorList>
            <person name="Chen B."/>
            <person name="Wang J.Y."/>
            <person name="Zheng P.J."/>
            <person name="Li K.L."/>
            <person name="Liang Y.M."/>
            <person name="Chen X.F."/>
            <person name="Zhang C."/>
            <person name="Zhao X."/>
            <person name="He X."/>
            <person name="Zhang G.Q."/>
            <person name="Liu Z.J."/>
            <person name="Xu Q."/>
        </authorList>
    </citation>
    <scope>NUCLEOTIDE SEQUENCE [LARGE SCALE GENOMIC DNA]</scope>
    <source>
        <strain evidence="1">GZMU011</strain>
    </source>
</reference>
<proteinExistence type="predicted"/>
<dbReference type="EMBL" id="JANQDX010000013">
    <property type="protein sequence ID" value="KAL0913750.1"/>
    <property type="molecule type" value="Genomic_DNA"/>
</dbReference>
<dbReference type="Proteomes" id="UP001552299">
    <property type="component" value="Unassembled WGS sequence"/>
</dbReference>
<sequence>MDPDSFRSTLSNLAFGNVMAAAARDYQKRRSGMNYSVALPELQGCDVVLSVSKSSTYSALALNLQRRGPCYDGFSLSILLVL</sequence>
<evidence type="ECO:0000313" key="1">
    <source>
        <dbReference type="EMBL" id="KAL0913750.1"/>
    </source>
</evidence>
<gene>
    <name evidence="1" type="ORF">M5K25_017233</name>
</gene>